<keyword evidence="1" id="KW-0732">Signal</keyword>
<evidence type="ECO:0000256" key="1">
    <source>
        <dbReference type="SAM" id="SignalP"/>
    </source>
</evidence>
<dbReference type="Gene3D" id="3.40.50.300">
    <property type="entry name" value="P-loop containing nucleotide triphosphate hydrolases"/>
    <property type="match status" value="2"/>
</dbReference>
<sequence>MNTFRLVGLLAVAASLPYLMSSVGLRRISSLVFEDVKPRNSLSISKNASVTTVGGVHRSWGSSVIDQTYQATPPNDPRIYLIHIGKCGGETIMETLGRGAIGEELECRMRERSNGAVDDECIRKRPAQFTESALSRRLIGRYHLGSPRFSRKEIEWLLDDTDTFLYLIRDPLDRVRSAFEYHKNKIQMSRTKHKKFYVECFPGRFNDVVEAMRGAGSDEKCKGYADRALGGGGPGAGHHFSYNYQKYRNFSLGSHPSHSVMVIRTEHLWEDMIRLDKRLGGDGRFAQQGTKKTHGSESYASNNSTFIAPENAAYLCCAMYGEIEVYQELILKAVNLSDEEKREDLVKVMRHCQMDVADGDVDLAAPFSWQEFGKGAHCAQDPTVTESSPGNLLEQEGNLEVGGATINLGSNSTGKESTINIADVGDYSEEVDSDSHLGGVGSFPENPRIYLIHIGKCGGVTTMETLGRGARSKELMCRMEKRSTGVADDDCRQIKRGRNSTLSRRIIGRYHVGSPSVSGKEIKWLLNNTDTFLYLIRDPLDRARSAFEFHKHTRQEEPGHYKSQGNQRFYVDCFPDRFNDMVETMRGSSPDKSCKGLALDALSNSSISSRGSAGNHFYHNYQKYREFSLGSHPSHSVMVIRTEHLWDDMIRLDKRLGGDGHFAQQGTKKTHGSESYASNNSAFIAPENAAYLCCVMYGEIEVYQELILKAVNLSDEEKREDLVKVMRHCQMDVADGDVDLAAPFSWQEFGEGADCRRRLA</sequence>
<dbReference type="EMBL" id="AGNL01023942">
    <property type="protein sequence ID" value="EJK58936.1"/>
    <property type="molecule type" value="Genomic_DNA"/>
</dbReference>
<evidence type="ECO:0000313" key="2">
    <source>
        <dbReference type="EMBL" id="EJK58936.1"/>
    </source>
</evidence>
<dbReference type="AlphaFoldDB" id="K0SDA7"/>
<organism evidence="2 3">
    <name type="scientific">Thalassiosira oceanica</name>
    <name type="common">Marine diatom</name>
    <dbReference type="NCBI Taxonomy" id="159749"/>
    <lineage>
        <taxon>Eukaryota</taxon>
        <taxon>Sar</taxon>
        <taxon>Stramenopiles</taxon>
        <taxon>Ochrophyta</taxon>
        <taxon>Bacillariophyta</taxon>
        <taxon>Coscinodiscophyceae</taxon>
        <taxon>Thalassiosirophycidae</taxon>
        <taxon>Thalassiosirales</taxon>
        <taxon>Thalassiosiraceae</taxon>
        <taxon>Thalassiosira</taxon>
    </lineage>
</organism>
<gene>
    <name evidence="2" type="ORF">THAOC_20900</name>
</gene>
<reference evidence="2 3" key="1">
    <citation type="journal article" date="2012" name="Genome Biol.">
        <title>Genome and low-iron response of an oceanic diatom adapted to chronic iron limitation.</title>
        <authorList>
            <person name="Lommer M."/>
            <person name="Specht M."/>
            <person name="Roy A.S."/>
            <person name="Kraemer L."/>
            <person name="Andreson R."/>
            <person name="Gutowska M.A."/>
            <person name="Wolf J."/>
            <person name="Bergner S.V."/>
            <person name="Schilhabel M.B."/>
            <person name="Klostermeier U.C."/>
            <person name="Beiko R.G."/>
            <person name="Rosenstiel P."/>
            <person name="Hippler M."/>
            <person name="Laroche J."/>
        </authorList>
    </citation>
    <scope>NUCLEOTIDE SEQUENCE [LARGE SCALE GENOMIC DNA]</scope>
    <source>
        <strain evidence="2 3">CCMP1005</strain>
    </source>
</reference>
<dbReference type="eggNOG" id="ENOG502SXES">
    <property type="taxonomic scope" value="Eukaryota"/>
</dbReference>
<feature type="signal peptide" evidence="1">
    <location>
        <begin position="1"/>
        <end position="21"/>
    </location>
</feature>
<evidence type="ECO:0000313" key="3">
    <source>
        <dbReference type="Proteomes" id="UP000266841"/>
    </source>
</evidence>
<dbReference type="Proteomes" id="UP000266841">
    <property type="component" value="Unassembled WGS sequence"/>
</dbReference>
<comment type="caution">
    <text evidence="2">The sequence shown here is derived from an EMBL/GenBank/DDBJ whole genome shotgun (WGS) entry which is preliminary data.</text>
</comment>
<proteinExistence type="predicted"/>
<dbReference type="OrthoDB" id="42643at2759"/>
<dbReference type="SUPFAM" id="SSF52540">
    <property type="entry name" value="P-loop containing nucleoside triphosphate hydrolases"/>
    <property type="match status" value="2"/>
</dbReference>
<name>K0SDA7_THAOC</name>
<accession>K0SDA7</accession>
<keyword evidence="3" id="KW-1185">Reference proteome</keyword>
<feature type="chain" id="PRO_5003840993" description="Sulfotransferase domain-containing protein" evidence="1">
    <location>
        <begin position="22"/>
        <end position="760"/>
    </location>
</feature>
<evidence type="ECO:0008006" key="4">
    <source>
        <dbReference type="Google" id="ProtNLM"/>
    </source>
</evidence>
<dbReference type="InterPro" id="IPR027417">
    <property type="entry name" value="P-loop_NTPase"/>
</dbReference>
<protein>
    <recommendedName>
        <fullName evidence="4">Sulfotransferase domain-containing protein</fullName>
    </recommendedName>
</protein>